<dbReference type="InterPro" id="IPR010970">
    <property type="entry name" value="Cys_dSase_SufS"/>
</dbReference>
<comment type="cofactor">
    <cofactor evidence="1 7">
        <name>pyridoxal 5'-phosphate</name>
        <dbReference type="ChEBI" id="CHEBI:597326"/>
    </cofactor>
</comment>
<sequence length="406" mass="43966">MNETEIKKDFPIFKAQSRDGAPFTFLDSAATSQMPQVVIDSMLEFYSTYKANVHSGIYSIGVRAVEAYEGARRKVAMFLGAHSNEVIFTSGTTASLNMLARMLEVRISAGDEIMVSAMEHHSNFIPWQELAKRTGAVFTVLPLEKDGTLSAGTIRAMAGPRTKIIAVTHVSHATGSVNDVREISSIARGVGAFFVLDAAQSAPHMPIDVQKIDCDFLAFSGQKMLGPTGIGILYGKEKHLREIAPAVFGGGMIREVRTDSSTWADMPQKFEAGTPHVAGAIGLGAAISYIEVIGRAELMAHERNLADMARCALTNMPGIHVYGPHNEHETAGIVSFTVEGMHAHDVAEILSRENIAVRAGHHCALPLMNHFGISGTIRASFYLYNTEKDVERLLTGVKKAQGIFHA</sequence>
<dbReference type="NCBIfam" id="TIGR01979">
    <property type="entry name" value="sufS"/>
    <property type="match status" value="1"/>
</dbReference>
<dbReference type="EC" id="2.8.1.7" evidence="3 8"/>
<dbReference type="InterPro" id="IPR015424">
    <property type="entry name" value="PyrdxlP-dep_Trfase"/>
</dbReference>
<comment type="catalytic activity">
    <reaction evidence="6 8">
        <text>(sulfur carrier)-H + L-cysteine = (sulfur carrier)-SH + L-alanine</text>
        <dbReference type="Rhea" id="RHEA:43892"/>
        <dbReference type="Rhea" id="RHEA-COMP:14737"/>
        <dbReference type="Rhea" id="RHEA-COMP:14739"/>
        <dbReference type="ChEBI" id="CHEBI:29917"/>
        <dbReference type="ChEBI" id="CHEBI:35235"/>
        <dbReference type="ChEBI" id="CHEBI:57972"/>
        <dbReference type="ChEBI" id="CHEBI:64428"/>
        <dbReference type="EC" id="2.8.1.7"/>
    </reaction>
</comment>
<evidence type="ECO:0000256" key="2">
    <source>
        <dbReference type="ARBA" id="ARBA00010447"/>
    </source>
</evidence>
<dbReference type="PANTHER" id="PTHR43586">
    <property type="entry name" value="CYSTEINE DESULFURASE"/>
    <property type="match status" value="1"/>
</dbReference>
<accession>A0A1G2G1X4</accession>
<dbReference type="InterPro" id="IPR015421">
    <property type="entry name" value="PyrdxlP-dep_Trfase_major"/>
</dbReference>
<evidence type="ECO:0000256" key="8">
    <source>
        <dbReference type="RuleBase" id="RU004506"/>
    </source>
</evidence>
<evidence type="ECO:0000256" key="5">
    <source>
        <dbReference type="ARBA" id="ARBA00022898"/>
    </source>
</evidence>
<dbReference type="Pfam" id="PF00266">
    <property type="entry name" value="Aminotran_5"/>
    <property type="match status" value="1"/>
</dbReference>
<evidence type="ECO:0000256" key="1">
    <source>
        <dbReference type="ARBA" id="ARBA00001933"/>
    </source>
</evidence>
<dbReference type="InterPro" id="IPR000192">
    <property type="entry name" value="Aminotrans_V_dom"/>
</dbReference>
<evidence type="ECO:0000313" key="11">
    <source>
        <dbReference type="Proteomes" id="UP000177480"/>
    </source>
</evidence>
<comment type="similarity">
    <text evidence="2 8">Belongs to the class-V pyridoxal-phosphate-dependent aminotransferase family. Csd subfamily.</text>
</comment>
<evidence type="ECO:0000259" key="9">
    <source>
        <dbReference type="Pfam" id="PF00266"/>
    </source>
</evidence>
<evidence type="ECO:0000256" key="4">
    <source>
        <dbReference type="ARBA" id="ARBA00022679"/>
    </source>
</evidence>
<dbReference type="Proteomes" id="UP000177480">
    <property type="component" value="Unassembled WGS sequence"/>
</dbReference>
<dbReference type="GO" id="GO:0006534">
    <property type="term" value="P:cysteine metabolic process"/>
    <property type="evidence" value="ECO:0007669"/>
    <property type="project" value="UniProtKB-UniRule"/>
</dbReference>
<comment type="function">
    <text evidence="8">Catalyzes the removal of elemental sulfur and selenium atoms from L-cysteine, L-cystine, L-selenocysteine, and L-selenocystine to produce L-alanine.</text>
</comment>
<evidence type="ECO:0000256" key="6">
    <source>
        <dbReference type="ARBA" id="ARBA00050776"/>
    </source>
</evidence>
<dbReference type="PANTHER" id="PTHR43586:SF8">
    <property type="entry name" value="CYSTEINE DESULFURASE 1, CHLOROPLASTIC"/>
    <property type="match status" value="1"/>
</dbReference>
<protein>
    <recommendedName>
        <fullName evidence="3 8">Cysteine desulfurase</fullName>
        <ecNumber evidence="3 8">2.8.1.7</ecNumber>
    </recommendedName>
</protein>
<dbReference type="GO" id="GO:0030170">
    <property type="term" value="F:pyridoxal phosphate binding"/>
    <property type="evidence" value="ECO:0007669"/>
    <property type="project" value="UniProtKB-UniRule"/>
</dbReference>
<name>A0A1G2G1X4_9BACT</name>
<dbReference type="InterPro" id="IPR015422">
    <property type="entry name" value="PyrdxlP-dep_Trfase_small"/>
</dbReference>
<proteinExistence type="inferred from homology"/>
<keyword evidence="4 8" id="KW-0808">Transferase</keyword>
<dbReference type="EMBL" id="MHNK01000010">
    <property type="protein sequence ID" value="OGZ43992.1"/>
    <property type="molecule type" value="Genomic_DNA"/>
</dbReference>
<evidence type="ECO:0000256" key="7">
    <source>
        <dbReference type="RuleBase" id="RU004504"/>
    </source>
</evidence>
<dbReference type="SUPFAM" id="SSF53383">
    <property type="entry name" value="PLP-dependent transferases"/>
    <property type="match status" value="1"/>
</dbReference>
<reference evidence="10 11" key="1">
    <citation type="journal article" date="2016" name="Nat. Commun.">
        <title>Thousands of microbial genomes shed light on interconnected biogeochemical processes in an aquifer system.</title>
        <authorList>
            <person name="Anantharaman K."/>
            <person name="Brown C.T."/>
            <person name="Hug L.A."/>
            <person name="Sharon I."/>
            <person name="Castelle C.J."/>
            <person name="Probst A.J."/>
            <person name="Thomas B.C."/>
            <person name="Singh A."/>
            <person name="Wilkins M.J."/>
            <person name="Karaoz U."/>
            <person name="Brodie E.L."/>
            <person name="Williams K.H."/>
            <person name="Hubbard S.S."/>
            <person name="Banfield J.F."/>
        </authorList>
    </citation>
    <scope>NUCLEOTIDE SEQUENCE [LARGE SCALE GENOMIC DNA]</scope>
</reference>
<dbReference type="Gene3D" id="3.90.1150.10">
    <property type="entry name" value="Aspartate Aminotransferase, domain 1"/>
    <property type="match status" value="1"/>
</dbReference>
<dbReference type="CDD" id="cd06453">
    <property type="entry name" value="SufS_like"/>
    <property type="match status" value="1"/>
</dbReference>
<dbReference type="STRING" id="1802114.A2719_03465"/>
<feature type="domain" description="Aminotransferase class V" evidence="9">
    <location>
        <begin position="25"/>
        <end position="393"/>
    </location>
</feature>
<dbReference type="AlphaFoldDB" id="A0A1G2G1X4"/>
<dbReference type="Gene3D" id="3.40.640.10">
    <property type="entry name" value="Type I PLP-dependent aspartate aminotransferase-like (Major domain)"/>
    <property type="match status" value="1"/>
</dbReference>
<dbReference type="PIRSF" id="PIRSF005572">
    <property type="entry name" value="NifS"/>
    <property type="match status" value="1"/>
</dbReference>
<comment type="caution">
    <text evidence="10">The sequence shown here is derived from an EMBL/GenBank/DDBJ whole genome shotgun (WGS) entry which is preliminary data.</text>
</comment>
<dbReference type="InterPro" id="IPR016454">
    <property type="entry name" value="Cysteine_dSase"/>
</dbReference>
<evidence type="ECO:0000256" key="3">
    <source>
        <dbReference type="ARBA" id="ARBA00012239"/>
    </source>
</evidence>
<gene>
    <name evidence="10" type="ORF">A2719_03465</name>
</gene>
<dbReference type="PROSITE" id="PS00595">
    <property type="entry name" value="AA_TRANSFER_CLASS_5"/>
    <property type="match status" value="1"/>
</dbReference>
<organism evidence="10 11">
    <name type="scientific">Candidatus Ryanbacteria bacterium RIFCSPHIGHO2_01_FULL_45_22</name>
    <dbReference type="NCBI Taxonomy" id="1802114"/>
    <lineage>
        <taxon>Bacteria</taxon>
        <taxon>Candidatus Ryaniibacteriota</taxon>
    </lineage>
</organism>
<keyword evidence="5 8" id="KW-0663">Pyridoxal phosphate</keyword>
<evidence type="ECO:0000313" key="10">
    <source>
        <dbReference type="EMBL" id="OGZ43992.1"/>
    </source>
</evidence>
<dbReference type="InterPro" id="IPR020578">
    <property type="entry name" value="Aminotrans_V_PyrdxlP_BS"/>
</dbReference>
<dbReference type="GO" id="GO:0031071">
    <property type="term" value="F:cysteine desulfurase activity"/>
    <property type="evidence" value="ECO:0007669"/>
    <property type="project" value="UniProtKB-UniRule"/>
</dbReference>